<evidence type="ECO:0000256" key="1">
    <source>
        <dbReference type="SAM" id="SignalP"/>
    </source>
</evidence>
<dbReference type="PANTHER" id="PTHR36220">
    <property type="entry name" value="UNNAMED PRODUCT"/>
    <property type="match status" value="1"/>
</dbReference>
<dbReference type="SUPFAM" id="SSF49464">
    <property type="entry name" value="Carboxypeptidase regulatory domain-like"/>
    <property type="match status" value="1"/>
</dbReference>
<evidence type="ECO:0000313" key="3">
    <source>
        <dbReference type="Proteomes" id="UP000094936"/>
    </source>
</evidence>
<feature type="chain" id="PRO_5008673368" evidence="1">
    <location>
        <begin position="20"/>
        <end position="504"/>
    </location>
</feature>
<dbReference type="InterPro" id="IPR008969">
    <property type="entry name" value="CarboxyPept-like_regulatory"/>
</dbReference>
<dbReference type="Proteomes" id="UP000094936">
    <property type="component" value="Unassembled WGS sequence"/>
</dbReference>
<keyword evidence="1" id="KW-0732">Signal</keyword>
<sequence>MIMKKLLLILACISSNVWAEKQNNDDSYNRSLTLNKGAFTASVFGNTAVAGKHLYEKEYGHWTYKGELPIYAQKRLVAKSVSIHQHLIAIGHGSLFTENNKISIFKKNYSSWPYQWDIAHEIPQPSNASNLFGETVYIDNDLLAFTVSSKQVDIYTPVSGKWQFNRSLRLPDGTTGDLGTDIRREGDDLFVSVFKANRVNVYSISNEFMLTQQIQRPNDIGVYQSFGWSLDVEDEVLAISAYGYPGNVQIYNKDTEGNWTENQLLYSPVSDGYFGHDVELSDGQLFVGDDENKSIFQYSQVNDKWSLTNIKRGTSSDFGYAFDVEDGAMFVAGETNITLFTDDIFEVEIHGRVLDHLGTPLSDTTVSGYLSDAVTDESGLFRVKVPVGWSGTLSANKLRFSSTDEITLNWVSQDTDVSDLTLKYEGGDIRYSAYFYDDMCSADDIQFENINSRKRSPNYFSISLPYGWSGEIRPVSEHCQFTPESVNVDYALQGDIFIFDASER</sequence>
<dbReference type="SUPFAM" id="SSF50965">
    <property type="entry name" value="Galactose oxidase, central domain"/>
    <property type="match status" value="1"/>
</dbReference>
<dbReference type="STRING" id="1080227.A8L45_02510"/>
<evidence type="ECO:0000313" key="2">
    <source>
        <dbReference type="EMBL" id="ODA35925.1"/>
    </source>
</evidence>
<dbReference type="PANTHER" id="PTHR36220:SF1">
    <property type="entry name" value="GAMMA TUBULIN COMPLEX COMPONENT C-TERMINAL DOMAIN-CONTAINING PROTEIN"/>
    <property type="match status" value="1"/>
</dbReference>
<dbReference type="AlphaFoldDB" id="A0A1C3ERQ4"/>
<dbReference type="RefSeq" id="WP_068898877.1">
    <property type="nucleotide sequence ID" value="NZ_JBHUIF010000032.1"/>
</dbReference>
<accession>A0A1C3ERQ4</accession>
<dbReference type="InterPro" id="IPR011043">
    <property type="entry name" value="Gal_Oxase/kelch_b-propeller"/>
</dbReference>
<name>A0A1C3ERQ4_9GAMM</name>
<reference evidence="2 3" key="1">
    <citation type="submission" date="2016-05" db="EMBL/GenBank/DDBJ databases">
        <title>Genomic Taxonomy of the Vibrionaceae.</title>
        <authorList>
            <person name="Gomez-Gil B."/>
            <person name="Enciso-Ibarra J."/>
        </authorList>
    </citation>
    <scope>NUCLEOTIDE SEQUENCE [LARGE SCALE GENOMIC DNA]</scope>
    <source>
        <strain evidence="2 3">CAIM 1920</strain>
    </source>
</reference>
<dbReference type="OrthoDB" id="5845271at2"/>
<dbReference type="EMBL" id="LYBM01000002">
    <property type="protein sequence ID" value="ODA35925.1"/>
    <property type="molecule type" value="Genomic_DNA"/>
</dbReference>
<feature type="signal peptide" evidence="1">
    <location>
        <begin position="1"/>
        <end position="19"/>
    </location>
</feature>
<gene>
    <name evidence="2" type="ORF">A8L45_02510</name>
</gene>
<keyword evidence="3" id="KW-1185">Reference proteome</keyword>
<organism evidence="2 3">
    <name type="scientific">Veronia pacifica</name>
    <dbReference type="NCBI Taxonomy" id="1080227"/>
    <lineage>
        <taxon>Bacteria</taxon>
        <taxon>Pseudomonadati</taxon>
        <taxon>Pseudomonadota</taxon>
        <taxon>Gammaproteobacteria</taxon>
        <taxon>Vibrionales</taxon>
        <taxon>Vibrionaceae</taxon>
        <taxon>Veronia</taxon>
    </lineage>
</organism>
<comment type="caution">
    <text evidence="2">The sequence shown here is derived from an EMBL/GenBank/DDBJ whole genome shotgun (WGS) entry which is preliminary data.</text>
</comment>
<protein>
    <submittedName>
        <fullName evidence="2">Uncharacterized protein</fullName>
    </submittedName>
</protein>
<proteinExistence type="predicted"/>